<dbReference type="InterPro" id="IPR029026">
    <property type="entry name" value="tRNA_m1G_MTases_N"/>
</dbReference>
<evidence type="ECO:0000313" key="4">
    <source>
        <dbReference type="Proteomes" id="UP000039046"/>
    </source>
</evidence>
<gene>
    <name evidence="3" type="ORF">VHEMI04048</name>
</gene>
<feature type="compositionally biased region" description="Pro residues" evidence="2">
    <location>
        <begin position="15"/>
        <end position="28"/>
    </location>
</feature>
<dbReference type="PANTHER" id="PTHR12150:SF13">
    <property type="entry name" value="METHYLTRANSFERASE C9ORF114-RELATED"/>
    <property type="match status" value="1"/>
</dbReference>
<dbReference type="InterPro" id="IPR012340">
    <property type="entry name" value="NA-bd_OB-fold"/>
</dbReference>
<keyword evidence="4" id="KW-1185">Reference proteome</keyword>
<evidence type="ECO:0000256" key="2">
    <source>
        <dbReference type="SAM" id="MobiDB-lite"/>
    </source>
</evidence>
<dbReference type="HOGENOM" id="CLU_017233_2_0_1"/>
<comment type="similarity">
    <text evidence="1">Belongs to the class IV-like SAM-binding methyltransferase superfamily.</text>
</comment>
<evidence type="ECO:0000256" key="1">
    <source>
        <dbReference type="ARBA" id="ARBA00009841"/>
    </source>
</evidence>
<dbReference type="Proteomes" id="UP000039046">
    <property type="component" value="Unassembled WGS sequence"/>
</dbReference>
<dbReference type="Gene3D" id="3.40.1280.10">
    <property type="match status" value="1"/>
</dbReference>
<organism evidence="3 4">
    <name type="scientific">[Torrubiella] hemipterigena</name>
    <dbReference type="NCBI Taxonomy" id="1531966"/>
    <lineage>
        <taxon>Eukaryota</taxon>
        <taxon>Fungi</taxon>
        <taxon>Dikarya</taxon>
        <taxon>Ascomycota</taxon>
        <taxon>Pezizomycotina</taxon>
        <taxon>Sordariomycetes</taxon>
        <taxon>Hypocreomycetidae</taxon>
        <taxon>Hypocreales</taxon>
        <taxon>Clavicipitaceae</taxon>
        <taxon>Clavicipitaceae incertae sedis</taxon>
        <taxon>'Torrubiella' clade</taxon>
    </lineage>
</organism>
<feature type="region of interest" description="Disordered" evidence="2">
    <location>
        <begin position="1"/>
        <end position="28"/>
    </location>
</feature>
<accession>A0A0A1T080</accession>
<dbReference type="PANTHER" id="PTHR12150">
    <property type="entry name" value="CLASS IV SAM-BINDING METHYLTRANSFERASE-RELATED"/>
    <property type="match status" value="1"/>
</dbReference>
<dbReference type="CDD" id="cd18086">
    <property type="entry name" value="HsC9orf114-like"/>
    <property type="match status" value="1"/>
</dbReference>
<sequence>MSPPRLSRKRKASIHPPPIPPSSILPPPFNPIPNGRPWTISIAIPSSIIADLHAEAQSYTIARIARSLAIFSIDEAIVFADCPASADHVDTIAALLAYLDCPPFMRKHLFPPIADAESLPALDAPHHPHPKDPWIPYREAIAISTDPATSTTVVDAALDETLSVPGIFPPSTRLTLHFADPDSAPSTVHPDVPRSKGGYYWGYSVRRSPSLSAIFTSGTDNYDLCVGISPQGATPAEAFPAEERGRRSGAPRFRRMLVVIGGDGGLETAANNDERLRSIGIEGEKTGELFDRLVSVLPGQGSRAVSADELVYIALAALKNVWDI</sequence>
<dbReference type="EMBL" id="CDHN01000002">
    <property type="protein sequence ID" value="CEJ86236.1"/>
    <property type="molecule type" value="Genomic_DNA"/>
</dbReference>
<feature type="compositionally biased region" description="Basic residues" evidence="2">
    <location>
        <begin position="1"/>
        <end position="13"/>
    </location>
</feature>
<evidence type="ECO:0000313" key="3">
    <source>
        <dbReference type="EMBL" id="CEJ86236.1"/>
    </source>
</evidence>
<evidence type="ECO:0008006" key="5">
    <source>
        <dbReference type="Google" id="ProtNLM"/>
    </source>
</evidence>
<reference evidence="3 4" key="1">
    <citation type="journal article" date="2015" name="Genome Announc.">
        <title>Draft Genome Sequence and Gene Annotation of the Entomopathogenic Fungus Verticillium hemipterigenum.</title>
        <authorList>
            <person name="Horn F."/>
            <person name="Habel A."/>
            <person name="Scharf D.H."/>
            <person name="Dworschak J."/>
            <person name="Brakhage A.A."/>
            <person name="Guthke R."/>
            <person name="Hertweck C."/>
            <person name="Linde J."/>
        </authorList>
    </citation>
    <scope>NUCLEOTIDE SEQUENCE [LARGE SCALE GENOMIC DNA]</scope>
</reference>
<dbReference type="InterPro" id="IPR003750">
    <property type="entry name" value="Put_MeTrfase-C9orf114-like"/>
</dbReference>
<dbReference type="OrthoDB" id="361029at2759"/>
<dbReference type="Gene3D" id="2.40.50.140">
    <property type="entry name" value="Nucleic acid-binding proteins"/>
    <property type="match status" value="1"/>
</dbReference>
<name>A0A0A1T080_9HYPO</name>
<protein>
    <recommendedName>
        <fullName evidence="5">Deoxyribose-phosphate aldolase</fullName>
    </recommendedName>
</protein>
<dbReference type="STRING" id="1531966.A0A0A1T080"/>
<dbReference type="SUPFAM" id="SSF50249">
    <property type="entry name" value="Nucleic acid-binding proteins"/>
    <property type="match status" value="1"/>
</dbReference>
<dbReference type="Pfam" id="PF02598">
    <property type="entry name" value="Methyltrn_RNA_3"/>
    <property type="match status" value="1"/>
</dbReference>
<proteinExistence type="inferred from homology"/>
<dbReference type="InterPro" id="IPR029028">
    <property type="entry name" value="Alpha/beta_knot_MTases"/>
</dbReference>
<dbReference type="SUPFAM" id="SSF75217">
    <property type="entry name" value="alpha/beta knot"/>
    <property type="match status" value="1"/>
</dbReference>
<dbReference type="AlphaFoldDB" id="A0A0A1T080"/>